<dbReference type="InterPro" id="IPR018711">
    <property type="entry name" value="NAGPA"/>
</dbReference>
<dbReference type="Gene3D" id="2.60.40.1080">
    <property type="match status" value="1"/>
</dbReference>
<proteinExistence type="predicted"/>
<organism evidence="3 4">
    <name type="scientific">Jeotgalibacillus alimentarius</name>
    <dbReference type="NCBI Taxonomy" id="135826"/>
    <lineage>
        <taxon>Bacteria</taxon>
        <taxon>Bacillati</taxon>
        <taxon>Bacillota</taxon>
        <taxon>Bacilli</taxon>
        <taxon>Bacillales</taxon>
        <taxon>Caryophanaceae</taxon>
        <taxon>Jeotgalibacillus</taxon>
    </lineage>
</organism>
<feature type="domain" description="SLH" evidence="2">
    <location>
        <begin position="804"/>
        <end position="858"/>
    </location>
</feature>
<accession>A0A0C2R8P3</accession>
<evidence type="ECO:0000313" key="4">
    <source>
        <dbReference type="Proteomes" id="UP000031950"/>
    </source>
</evidence>
<feature type="domain" description="SLH" evidence="2">
    <location>
        <begin position="859"/>
        <end position="915"/>
    </location>
</feature>
<dbReference type="RefSeq" id="WP_041123274.1">
    <property type="nucleotide sequence ID" value="NZ_JXRQ01000025.1"/>
</dbReference>
<gene>
    <name evidence="3" type="ORF">KP77_27470</name>
</gene>
<dbReference type="PATRIC" id="fig|135826.4.peg.2731"/>
<evidence type="ECO:0000256" key="1">
    <source>
        <dbReference type="SAM" id="SignalP"/>
    </source>
</evidence>
<dbReference type="STRING" id="135826.KP77_27470"/>
<dbReference type="Pfam" id="PF09992">
    <property type="entry name" value="NAGPA"/>
    <property type="match status" value="1"/>
</dbReference>
<evidence type="ECO:0000259" key="2">
    <source>
        <dbReference type="PROSITE" id="PS51272"/>
    </source>
</evidence>
<dbReference type="Proteomes" id="UP000031950">
    <property type="component" value="Unassembled WGS sequence"/>
</dbReference>
<feature type="domain" description="SLH" evidence="2">
    <location>
        <begin position="739"/>
        <end position="802"/>
    </location>
</feature>
<dbReference type="AlphaFoldDB" id="A0A0C2R8P3"/>
<dbReference type="Gene3D" id="2.60.120.430">
    <property type="entry name" value="Galactose-binding lectin"/>
    <property type="match status" value="1"/>
</dbReference>
<name>A0A0C2R8P3_9BACL</name>
<dbReference type="PANTHER" id="PTHR40446">
    <property type="entry name" value="N-ACETYLGLUCOSAMINE-1-PHOSPHODIESTER ALPHA-N-ACETYLGLUCOSAMINIDASE"/>
    <property type="match status" value="1"/>
</dbReference>
<dbReference type="EMBL" id="JXRQ01000025">
    <property type="protein sequence ID" value="KIL46620.1"/>
    <property type="molecule type" value="Genomic_DNA"/>
</dbReference>
<dbReference type="Pfam" id="PF00395">
    <property type="entry name" value="SLH"/>
    <property type="match status" value="3"/>
</dbReference>
<evidence type="ECO:0000313" key="3">
    <source>
        <dbReference type="EMBL" id="KIL46620.1"/>
    </source>
</evidence>
<dbReference type="InterPro" id="IPR001119">
    <property type="entry name" value="SLH_dom"/>
</dbReference>
<protein>
    <recommendedName>
        <fullName evidence="2">SLH domain-containing protein</fullName>
    </recommendedName>
</protein>
<sequence>MVQKSFSTVFRPLAAIVAGLAIAGAAATDAQAASYEVTPGVQHTQSSFSMNARNQVSNILDIDTSSPYISVDLGVPSPLTSLGTVQTQATRETENLYHMVGAVNASFFHFETAMPSYLVAEDNKVATYGVISDGMAEYMSVPSAFGVNAQGKAQIDTFKYDSSVSFNGKTLSVSSVNKARKANETIIYTPSWSYDETRANEHGVEITVKGLSGKLENGGELGKEITGTVENVKLPGRTYSTKIPSDGYVISVHGTNVSQYTSLEKGDQITLEMDVEDKWKNAEYLIGSGPLLVQNGKADMTIDPASSRARQRTSRTAVVTDATGEKVKLVTVDATSSSAGMTLPEFSQYLVSIGAYQALNLDGGGSTTMVTRQYGNAYPSMINRTPTGNMRSVSTILAAVSKAPYTDPAYMSAKISQNKVALGSSAELSVNYVSDSNRHNLAFKQEDVQYELEGNIGRIEGRTFIAENKGSGTIIANYRGVTQRISVEVTDNLKTVKIVPTATVMAPGTEQTFKVNGFDQNGNAVGVDASAVSWEASGSGSITANGTFTAGNAGKAVIKATVRGISGSLNVEVFEGAKKLDALESASIWKASSARAEASVSFPGNNVSVPVREGSSALKLTYDFSKGEAGTAAAYANASSVSIDGKPSYIGMWVYGDGNNHWLRGKLSDAAGQAYTIDFTEDGGLNWSGWQYVRAKVPASAVAPIKVNQLYVTEPNAAKQGAGAVYFDDLKAEYGDDYTEALFRDIPNDYWARDQIGYLTDRSLITGYQDGTFKPVTTLSRAHAAVLLTRMMDLPTDNVVDPGFTDIDESHIYFKEIAAAANAGIISGKADGTFDSAASLTRAQMAVILTRAYGFDGMYQPVINDAPESFWAHKEIHALAEAGITVPYEGNNFRPNESVNRSQFSTFMYRILTME</sequence>
<feature type="chain" id="PRO_5002154624" description="SLH domain-containing protein" evidence="1">
    <location>
        <begin position="33"/>
        <end position="915"/>
    </location>
</feature>
<feature type="signal peptide" evidence="1">
    <location>
        <begin position="1"/>
        <end position="32"/>
    </location>
</feature>
<comment type="caution">
    <text evidence="3">The sequence shown here is derived from an EMBL/GenBank/DDBJ whole genome shotgun (WGS) entry which is preliminary data.</text>
</comment>
<keyword evidence="4" id="KW-1185">Reference proteome</keyword>
<dbReference type="PROSITE" id="PS51272">
    <property type="entry name" value="SLH"/>
    <property type="match status" value="3"/>
</dbReference>
<dbReference type="OrthoDB" id="9809781at2"/>
<keyword evidence="1" id="KW-0732">Signal</keyword>
<dbReference type="PANTHER" id="PTHR40446:SF2">
    <property type="entry name" value="N-ACETYLGLUCOSAMINE-1-PHOSPHODIESTER ALPHA-N-ACETYLGLUCOSAMINIDASE"/>
    <property type="match status" value="1"/>
</dbReference>
<reference evidence="3 4" key="1">
    <citation type="submission" date="2015-01" db="EMBL/GenBank/DDBJ databases">
        <title>Genome sequence of Jeotgalibacillus alimentarius.</title>
        <authorList>
            <person name="Goh K.M."/>
            <person name="Chan K.-G."/>
            <person name="Yaakop A.S."/>
            <person name="Ee R."/>
            <person name="Gan H.M."/>
            <person name="Chan C.S."/>
        </authorList>
    </citation>
    <scope>NUCLEOTIDE SEQUENCE [LARGE SCALE GENOMIC DNA]</scope>
    <source>
        <strain evidence="3 4">YKJ-13</strain>
    </source>
</reference>